<dbReference type="Gene3D" id="3.40.50.150">
    <property type="entry name" value="Vaccinia Virus protein VP39"/>
    <property type="match status" value="1"/>
</dbReference>
<dbReference type="SUPFAM" id="SSF53335">
    <property type="entry name" value="S-adenosyl-L-methionine-dependent methyltransferases"/>
    <property type="match status" value="1"/>
</dbReference>
<evidence type="ECO:0000256" key="3">
    <source>
        <dbReference type="ARBA" id="ARBA00022691"/>
    </source>
</evidence>
<sequence>MKYADKVVDYFSKLIDRHGESVEVVDWGSESSQRLRFDVIYEAGLGGVGSVLDVGCGRGDFYPYILSRNPAVDYLGVDLTPGMVSLAQKRFPHARFECRDVLVDTLPEGAFDAVVASGIFHIVLEDNIAFARKMISSLFLCARKVLVFNMLSSHASEKEPGEYYFSPEVVLNVCQSISVRTVIRHDYKINDFTVYMYK</sequence>
<reference evidence="5 6" key="1">
    <citation type="submission" date="2020-05" db="EMBL/GenBank/DDBJ databases">
        <title>Draft genome sequence of Desulfovibrio sp. strain HN2T.</title>
        <authorList>
            <person name="Ueno A."/>
            <person name="Tamazawa S."/>
            <person name="Tamamura S."/>
            <person name="Murakami T."/>
            <person name="Kiyama T."/>
            <person name="Inomata H."/>
            <person name="Amano Y."/>
            <person name="Miyakawa K."/>
            <person name="Tamaki H."/>
            <person name="Naganuma T."/>
            <person name="Kaneko K."/>
        </authorList>
    </citation>
    <scope>NUCLEOTIDE SEQUENCE [LARGE SCALE GENOMIC DNA]</scope>
    <source>
        <strain evidence="5 6">HN2</strain>
    </source>
</reference>
<dbReference type="Proteomes" id="UP000503840">
    <property type="component" value="Unassembled WGS sequence"/>
</dbReference>
<accession>A0A7J0BNA3</accession>
<dbReference type="EMBL" id="BLVO01000016">
    <property type="protein sequence ID" value="GFM35156.1"/>
    <property type="molecule type" value="Genomic_DNA"/>
</dbReference>
<comment type="caution">
    <text evidence="5">The sequence shown here is derived from an EMBL/GenBank/DDBJ whole genome shotgun (WGS) entry which is preliminary data.</text>
</comment>
<dbReference type="InterPro" id="IPR029063">
    <property type="entry name" value="SAM-dependent_MTases_sf"/>
</dbReference>
<dbReference type="PANTHER" id="PTHR43464">
    <property type="entry name" value="METHYLTRANSFERASE"/>
    <property type="match status" value="1"/>
</dbReference>
<evidence type="ECO:0000313" key="5">
    <source>
        <dbReference type="EMBL" id="GFM35156.1"/>
    </source>
</evidence>
<keyword evidence="2" id="KW-0808">Transferase</keyword>
<protein>
    <recommendedName>
        <fullName evidence="4">Methyltransferase domain-containing protein</fullName>
    </recommendedName>
</protein>
<dbReference type="GO" id="GO:0008168">
    <property type="term" value="F:methyltransferase activity"/>
    <property type="evidence" value="ECO:0007669"/>
    <property type="project" value="UniProtKB-KW"/>
</dbReference>
<evidence type="ECO:0000313" key="6">
    <source>
        <dbReference type="Proteomes" id="UP000503840"/>
    </source>
</evidence>
<keyword evidence="3" id="KW-0949">S-adenosyl-L-methionine</keyword>
<evidence type="ECO:0000256" key="2">
    <source>
        <dbReference type="ARBA" id="ARBA00022679"/>
    </source>
</evidence>
<feature type="domain" description="Methyltransferase" evidence="4">
    <location>
        <begin position="51"/>
        <end position="134"/>
    </location>
</feature>
<dbReference type="Pfam" id="PF13649">
    <property type="entry name" value="Methyltransf_25"/>
    <property type="match status" value="1"/>
</dbReference>
<keyword evidence="1" id="KW-0489">Methyltransferase</keyword>
<dbReference type="PANTHER" id="PTHR43464:SF19">
    <property type="entry name" value="UBIQUINONE BIOSYNTHESIS O-METHYLTRANSFERASE, MITOCHONDRIAL"/>
    <property type="match status" value="1"/>
</dbReference>
<gene>
    <name evidence="5" type="ORF">DSM101010T_35210</name>
</gene>
<organism evidence="5 6">
    <name type="scientific">Desulfovibrio subterraneus</name>
    <dbReference type="NCBI Taxonomy" id="2718620"/>
    <lineage>
        <taxon>Bacteria</taxon>
        <taxon>Pseudomonadati</taxon>
        <taxon>Thermodesulfobacteriota</taxon>
        <taxon>Desulfovibrionia</taxon>
        <taxon>Desulfovibrionales</taxon>
        <taxon>Desulfovibrionaceae</taxon>
        <taxon>Desulfovibrio</taxon>
    </lineage>
</organism>
<dbReference type="GO" id="GO:0032259">
    <property type="term" value="P:methylation"/>
    <property type="evidence" value="ECO:0007669"/>
    <property type="project" value="UniProtKB-KW"/>
</dbReference>
<dbReference type="AlphaFoldDB" id="A0A7J0BNA3"/>
<dbReference type="CDD" id="cd02440">
    <property type="entry name" value="AdoMet_MTases"/>
    <property type="match status" value="1"/>
</dbReference>
<name>A0A7J0BNA3_9BACT</name>
<evidence type="ECO:0000259" key="4">
    <source>
        <dbReference type="Pfam" id="PF13649"/>
    </source>
</evidence>
<dbReference type="InterPro" id="IPR041698">
    <property type="entry name" value="Methyltransf_25"/>
</dbReference>
<evidence type="ECO:0000256" key="1">
    <source>
        <dbReference type="ARBA" id="ARBA00022603"/>
    </source>
</evidence>
<dbReference type="RefSeq" id="WP_174406783.1">
    <property type="nucleotide sequence ID" value="NZ_BLVO01000016.1"/>
</dbReference>
<keyword evidence="6" id="KW-1185">Reference proteome</keyword>
<proteinExistence type="predicted"/>